<keyword evidence="2" id="KW-1185">Reference proteome</keyword>
<accession>A0A2Z6ZVE4</accession>
<dbReference type="AlphaFoldDB" id="A0A2Z6ZVE4"/>
<dbReference type="Proteomes" id="UP000250235">
    <property type="component" value="Unassembled WGS sequence"/>
</dbReference>
<reference evidence="1 2" key="1">
    <citation type="journal article" date="2015" name="Proc. Natl. Acad. Sci. U.S.A.">
        <title>The resurrection genome of Boea hygrometrica: A blueprint for survival of dehydration.</title>
        <authorList>
            <person name="Xiao L."/>
            <person name="Yang G."/>
            <person name="Zhang L."/>
            <person name="Yang X."/>
            <person name="Zhao S."/>
            <person name="Ji Z."/>
            <person name="Zhou Q."/>
            <person name="Hu M."/>
            <person name="Wang Y."/>
            <person name="Chen M."/>
            <person name="Xu Y."/>
            <person name="Jin H."/>
            <person name="Xiao X."/>
            <person name="Hu G."/>
            <person name="Bao F."/>
            <person name="Hu Y."/>
            <person name="Wan P."/>
            <person name="Li L."/>
            <person name="Deng X."/>
            <person name="Kuang T."/>
            <person name="Xiang C."/>
            <person name="Zhu J.K."/>
            <person name="Oliver M.J."/>
            <person name="He Y."/>
        </authorList>
    </citation>
    <scope>NUCLEOTIDE SEQUENCE [LARGE SCALE GENOMIC DNA]</scope>
    <source>
        <strain evidence="2">cv. XS01</strain>
    </source>
</reference>
<gene>
    <name evidence="1" type="ORF">F511_45888</name>
</gene>
<sequence>MLRSTKIGATICAILSNQRRATTRDHRPAMCDNRTRGSGHESAAVRNECAGYRAAARVLARACWRRRMRRWRGRVPRIFDDLNLKFSRLDTIRQYRIDQIREPGSDTTVGVATADLDHASRRACTRRPDEIGADGFSSSRLAGTIFRRATAAAAASDDGSAA</sequence>
<organism evidence="1 2">
    <name type="scientific">Dorcoceras hygrometricum</name>
    <dbReference type="NCBI Taxonomy" id="472368"/>
    <lineage>
        <taxon>Eukaryota</taxon>
        <taxon>Viridiplantae</taxon>
        <taxon>Streptophyta</taxon>
        <taxon>Embryophyta</taxon>
        <taxon>Tracheophyta</taxon>
        <taxon>Spermatophyta</taxon>
        <taxon>Magnoliopsida</taxon>
        <taxon>eudicotyledons</taxon>
        <taxon>Gunneridae</taxon>
        <taxon>Pentapetalae</taxon>
        <taxon>asterids</taxon>
        <taxon>lamiids</taxon>
        <taxon>Lamiales</taxon>
        <taxon>Gesneriaceae</taxon>
        <taxon>Didymocarpoideae</taxon>
        <taxon>Trichosporeae</taxon>
        <taxon>Loxocarpinae</taxon>
        <taxon>Dorcoceras</taxon>
    </lineage>
</organism>
<name>A0A2Z6ZVE4_9LAMI</name>
<protein>
    <submittedName>
        <fullName evidence="1">Uncharacterized protein</fullName>
    </submittedName>
</protein>
<evidence type="ECO:0000313" key="2">
    <source>
        <dbReference type="Proteomes" id="UP000250235"/>
    </source>
</evidence>
<dbReference type="EMBL" id="KV071651">
    <property type="protein sequence ID" value="KZV06632.1"/>
    <property type="molecule type" value="Genomic_DNA"/>
</dbReference>
<evidence type="ECO:0000313" key="1">
    <source>
        <dbReference type="EMBL" id="KZV06632.1"/>
    </source>
</evidence>
<proteinExistence type="predicted"/>